<dbReference type="Proteomes" id="UP000753724">
    <property type="component" value="Unassembled WGS sequence"/>
</dbReference>
<sequence>MKRSTRLFAAGLGLAGAAFAMGLASNAQAHGIWFAQRARQIALVFGLGGDDLDMVRRMPRLTSVTAYDADGAPVAAQLVAKGAIPIMDATAPYAIAAATMDYGVWAKRPDGEFEETTKDKVPNAVLGERTFKYAVFLAKPLNKPLALLPGHKVQIVPLAKDIPQKKGQMFAVRVYFDGKPFKGAQILPDFVNDPDMTPIKTDAAGIARFPMRNQGLNVIAATIIEKSSEPVKYDYTEYRASLSFMLPHAAE</sequence>
<gene>
    <name evidence="2" type="ORF">GTZ99_07660</name>
</gene>
<dbReference type="Pfam" id="PF10670">
    <property type="entry name" value="DUF4198"/>
    <property type="match status" value="1"/>
</dbReference>
<dbReference type="EMBL" id="JAAAPO010000003">
    <property type="protein sequence ID" value="NBC36428.1"/>
    <property type="molecule type" value="Genomic_DNA"/>
</dbReference>
<reference evidence="3" key="1">
    <citation type="submission" date="2020-01" db="EMBL/GenBank/DDBJ databases">
        <title>Sphingomonas sp. strain CSW-10.</title>
        <authorList>
            <person name="Chen W.-M."/>
        </authorList>
    </citation>
    <scope>NUCLEOTIDE SEQUENCE [LARGE SCALE GENOMIC DNA]</scope>
    <source>
        <strain evidence="3">FSY-8</strain>
    </source>
</reference>
<evidence type="ECO:0000313" key="2">
    <source>
        <dbReference type="EMBL" id="NBC36428.1"/>
    </source>
</evidence>
<protein>
    <submittedName>
        <fullName evidence="2">DUF4198 domain-containing protein</fullName>
    </submittedName>
</protein>
<evidence type="ECO:0000313" key="3">
    <source>
        <dbReference type="Proteomes" id="UP000753724"/>
    </source>
</evidence>
<keyword evidence="1" id="KW-0732">Signal</keyword>
<dbReference type="InterPro" id="IPR019613">
    <property type="entry name" value="DUF4198"/>
</dbReference>
<comment type="caution">
    <text evidence="2">The sequence shown here is derived from an EMBL/GenBank/DDBJ whole genome shotgun (WGS) entry which is preliminary data.</text>
</comment>
<proteinExistence type="predicted"/>
<evidence type="ECO:0000256" key="1">
    <source>
        <dbReference type="SAM" id="SignalP"/>
    </source>
</evidence>
<feature type="chain" id="PRO_5046875308" evidence="1">
    <location>
        <begin position="30"/>
        <end position="251"/>
    </location>
</feature>
<name>A0ABW9XD11_9SPHN</name>
<feature type="signal peptide" evidence="1">
    <location>
        <begin position="1"/>
        <end position="29"/>
    </location>
</feature>
<accession>A0ABW9XD11</accession>
<keyword evidence="3" id="KW-1185">Reference proteome</keyword>
<organism evidence="2 3">
    <name type="scientific">Novosphingobium ovatum</name>
    <dbReference type="NCBI Taxonomy" id="1908523"/>
    <lineage>
        <taxon>Bacteria</taxon>
        <taxon>Pseudomonadati</taxon>
        <taxon>Pseudomonadota</taxon>
        <taxon>Alphaproteobacteria</taxon>
        <taxon>Sphingomonadales</taxon>
        <taxon>Sphingomonadaceae</taxon>
        <taxon>Novosphingobium</taxon>
    </lineage>
</organism>